<dbReference type="AlphaFoldDB" id="A0A9W8G0D5"/>
<sequence>MAKKDKVISGKITKSAPKKKTSEIDDIFNTKPAKPAHSKPTLTTEQKKKSSVKVVDATKTDSIGKQKQPPPKDDDFADSKGKNSKYTEDGLRVFYMEDLKIGEGEGETEQ</sequence>
<organism evidence="2 3">
    <name type="scientific">Coemansia spiralis</name>
    <dbReference type="NCBI Taxonomy" id="417178"/>
    <lineage>
        <taxon>Eukaryota</taxon>
        <taxon>Fungi</taxon>
        <taxon>Fungi incertae sedis</taxon>
        <taxon>Zoopagomycota</taxon>
        <taxon>Kickxellomycotina</taxon>
        <taxon>Kickxellomycetes</taxon>
        <taxon>Kickxellales</taxon>
        <taxon>Kickxellaceae</taxon>
        <taxon>Coemansia</taxon>
    </lineage>
</organism>
<gene>
    <name evidence="2" type="ORF">GGI25_006448</name>
</gene>
<dbReference type="OrthoDB" id="20835at2759"/>
<dbReference type="InterPro" id="IPR013885">
    <property type="entry name" value="DUF1764_euk"/>
</dbReference>
<name>A0A9W8G0D5_9FUNG</name>
<evidence type="ECO:0000313" key="3">
    <source>
        <dbReference type="Proteomes" id="UP001151518"/>
    </source>
</evidence>
<comment type="caution">
    <text evidence="2">The sequence shown here is derived from an EMBL/GenBank/DDBJ whole genome shotgun (WGS) entry which is preliminary data.</text>
</comment>
<reference evidence="2" key="1">
    <citation type="submission" date="2022-07" db="EMBL/GenBank/DDBJ databases">
        <title>Phylogenomic reconstructions and comparative analyses of Kickxellomycotina fungi.</title>
        <authorList>
            <person name="Reynolds N.K."/>
            <person name="Stajich J.E."/>
            <person name="Barry K."/>
            <person name="Grigoriev I.V."/>
            <person name="Crous P."/>
            <person name="Smith M.E."/>
        </authorList>
    </citation>
    <scope>NUCLEOTIDE SEQUENCE</scope>
    <source>
        <strain evidence="2">NRRL 3115</strain>
    </source>
</reference>
<dbReference type="EMBL" id="JANBTW010000200">
    <property type="protein sequence ID" value="KAJ2668433.1"/>
    <property type="molecule type" value="Genomic_DNA"/>
</dbReference>
<dbReference type="Proteomes" id="UP001151518">
    <property type="component" value="Unassembled WGS sequence"/>
</dbReference>
<proteinExistence type="predicted"/>
<feature type="non-terminal residue" evidence="2">
    <location>
        <position position="110"/>
    </location>
</feature>
<feature type="compositionally biased region" description="Basic and acidic residues" evidence="1">
    <location>
        <begin position="56"/>
        <end position="88"/>
    </location>
</feature>
<dbReference type="Pfam" id="PF08576">
    <property type="entry name" value="DUF1764"/>
    <property type="match status" value="1"/>
</dbReference>
<evidence type="ECO:0000256" key="1">
    <source>
        <dbReference type="SAM" id="MobiDB-lite"/>
    </source>
</evidence>
<accession>A0A9W8G0D5</accession>
<evidence type="ECO:0000313" key="2">
    <source>
        <dbReference type="EMBL" id="KAJ2668433.1"/>
    </source>
</evidence>
<protein>
    <submittedName>
        <fullName evidence="2">Uncharacterized protein</fullName>
    </submittedName>
</protein>
<feature type="region of interest" description="Disordered" evidence="1">
    <location>
        <begin position="1"/>
        <end position="88"/>
    </location>
</feature>